<feature type="region of interest" description="Disordered" evidence="1">
    <location>
        <begin position="216"/>
        <end position="236"/>
    </location>
</feature>
<dbReference type="GeneID" id="63678925"/>
<sequence length="432" mass="46698">MDHSQSFGVDDLNHASHSGSFYQPSPPRFQSYSSIPVQQQLPQQPPQQSTQQPTQQQYQPFYQLLSRTQQRHHQLQRSQSIPVMSSHGLPGSPELYPPDMFFAAPQPVTPAKNQANANVFVDHPPGPAPLPRLATRHSTSFTNHRPNKPKPLALKTTHLQPHPDDDNGDGGHVDGHRVGHDDQPHQLPSQSAALRRKPVSSVSTGAIPIAVSVTPVGSDREYDGGGSSYSTSPLGSEAHARIRARMRMPFVPRTPKHVCTLAAANVGGDRATAITATMATSATTGVSMTTDSYTETYTGPYTDTCVAPPGPENSLEQFLQDHIHSIETNYSDDTTNTKGRLLSSSSDEWYTTSETDPIQSRHRHRVMETQVADYESTSGGEGGGGGESGGGGSVGLCNCGMQQCCQCGLFISRPRMHKCMGTGETVLPSTRR</sequence>
<dbReference type="EMBL" id="AWTV01000004">
    <property type="protein sequence ID" value="KIH93879.1"/>
    <property type="molecule type" value="Genomic_DNA"/>
</dbReference>
<gene>
    <name evidence="2" type="ORF">SPBR_05741</name>
</gene>
<keyword evidence="3" id="KW-1185">Reference proteome</keyword>
<dbReference type="Proteomes" id="UP000031575">
    <property type="component" value="Unassembled WGS sequence"/>
</dbReference>
<proteinExistence type="predicted"/>
<name>A0A0C2F4M7_9PEZI</name>
<dbReference type="HOGENOM" id="CLU_634869_0_0_1"/>
<dbReference type="RefSeq" id="XP_040621889.1">
    <property type="nucleotide sequence ID" value="XM_040764004.1"/>
</dbReference>
<reference evidence="2 3" key="1">
    <citation type="journal article" date="2014" name="BMC Genomics">
        <title>Comparative genomics of the major fungal agents of human and animal Sporotrichosis: Sporothrix schenckii and Sporothrix brasiliensis.</title>
        <authorList>
            <person name="Teixeira M.M."/>
            <person name="de Almeida L.G."/>
            <person name="Kubitschek-Barreira P."/>
            <person name="Alves F.L."/>
            <person name="Kioshima E.S."/>
            <person name="Abadio A.K."/>
            <person name="Fernandes L."/>
            <person name="Derengowski L.S."/>
            <person name="Ferreira K.S."/>
            <person name="Souza R.C."/>
            <person name="Ruiz J.C."/>
            <person name="de Andrade N.C."/>
            <person name="Paes H.C."/>
            <person name="Nicola A.M."/>
            <person name="Albuquerque P."/>
            <person name="Gerber A.L."/>
            <person name="Martins V.P."/>
            <person name="Peconick L.D."/>
            <person name="Neto A.V."/>
            <person name="Chaucanez C.B."/>
            <person name="Silva P.A."/>
            <person name="Cunha O.L."/>
            <person name="de Oliveira F.F."/>
            <person name="dos Santos T.C."/>
            <person name="Barros A.L."/>
            <person name="Soares M.A."/>
            <person name="de Oliveira L.M."/>
            <person name="Marini M.M."/>
            <person name="Villalobos-Duno H."/>
            <person name="Cunha M.M."/>
            <person name="de Hoog S."/>
            <person name="da Silveira J.F."/>
            <person name="Henrissat B."/>
            <person name="Nino-Vega G.A."/>
            <person name="Cisalpino P.S."/>
            <person name="Mora-Montes H.M."/>
            <person name="Almeida S.R."/>
            <person name="Stajich J.E."/>
            <person name="Lopes-Bezerra L.M."/>
            <person name="Vasconcelos A.T."/>
            <person name="Felipe M.S."/>
        </authorList>
    </citation>
    <scope>NUCLEOTIDE SEQUENCE [LARGE SCALE GENOMIC DNA]</scope>
    <source>
        <strain evidence="2 3">5110</strain>
    </source>
</reference>
<feature type="compositionally biased region" description="Low complexity" evidence="1">
    <location>
        <begin position="38"/>
        <end position="68"/>
    </location>
</feature>
<feature type="region of interest" description="Disordered" evidence="1">
    <location>
        <begin position="1"/>
        <end position="90"/>
    </location>
</feature>
<organism evidence="2 3">
    <name type="scientific">Sporothrix brasiliensis 5110</name>
    <dbReference type="NCBI Taxonomy" id="1398154"/>
    <lineage>
        <taxon>Eukaryota</taxon>
        <taxon>Fungi</taxon>
        <taxon>Dikarya</taxon>
        <taxon>Ascomycota</taxon>
        <taxon>Pezizomycotina</taxon>
        <taxon>Sordariomycetes</taxon>
        <taxon>Sordariomycetidae</taxon>
        <taxon>Ophiostomatales</taxon>
        <taxon>Ophiostomataceae</taxon>
        <taxon>Sporothrix</taxon>
    </lineage>
</organism>
<evidence type="ECO:0000256" key="1">
    <source>
        <dbReference type="SAM" id="MobiDB-lite"/>
    </source>
</evidence>
<feature type="compositionally biased region" description="Basic and acidic residues" evidence="1">
    <location>
        <begin position="161"/>
        <end position="184"/>
    </location>
</feature>
<dbReference type="OrthoDB" id="10362146at2759"/>
<accession>A0A0C2F4M7</accession>
<feature type="compositionally biased region" description="Polar residues" evidence="1">
    <location>
        <begin position="15"/>
        <end position="37"/>
    </location>
</feature>
<protein>
    <submittedName>
        <fullName evidence="2">Uncharacterized protein</fullName>
    </submittedName>
</protein>
<dbReference type="AlphaFoldDB" id="A0A0C2F4M7"/>
<evidence type="ECO:0000313" key="3">
    <source>
        <dbReference type="Proteomes" id="UP000031575"/>
    </source>
</evidence>
<dbReference type="VEuPathDB" id="FungiDB:SPBR_05741"/>
<evidence type="ECO:0000313" key="2">
    <source>
        <dbReference type="EMBL" id="KIH93879.1"/>
    </source>
</evidence>
<feature type="region of interest" description="Disordered" evidence="1">
    <location>
        <begin position="126"/>
        <end position="201"/>
    </location>
</feature>
<comment type="caution">
    <text evidence="2">The sequence shown here is derived from an EMBL/GenBank/DDBJ whole genome shotgun (WGS) entry which is preliminary data.</text>
</comment>